<evidence type="ECO:0000313" key="1">
    <source>
        <dbReference type="EMBL" id="PXW80900.1"/>
    </source>
</evidence>
<protein>
    <submittedName>
        <fullName evidence="1">Uncharacterized protein</fullName>
    </submittedName>
</protein>
<accession>A0A2V3VH15</accession>
<evidence type="ECO:0000313" key="2">
    <source>
        <dbReference type="Proteomes" id="UP000247978"/>
    </source>
</evidence>
<reference evidence="1 2" key="1">
    <citation type="submission" date="2018-05" db="EMBL/GenBank/DDBJ databases">
        <title>Genomic Encyclopedia of Type Strains, Phase IV (KMG-IV): sequencing the most valuable type-strain genomes for metagenomic binning, comparative biology and taxonomic classification.</title>
        <authorList>
            <person name="Goeker M."/>
        </authorList>
    </citation>
    <scope>NUCLEOTIDE SEQUENCE [LARGE SCALE GENOMIC DNA]</scope>
    <source>
        <strain evidence="1 2">DSM 28556</strain>
    </source>
</reference>
<proteinExistence type="predicted"/>
<gene>
    <name evidence="1" type="ORF">DFR56_1248</name>
</gene>
<dbReference type="EMBL" id="QJJQ01000024">
    <property type="protein sequence ID" value="PXW80900.1"/>
    <property type="molecule type" value="Genomic_DNA"/>
</dbReference>
<keyword evidence="2" id="KW-1185">Reference proteome</keyword>
<name>A0A2V3VH15_9BACI</name>
<dbReference type="Proteomes" id="UP000247978">
    <property type="component" value="Unassembled WGS sequence"/>
</dbReference>
<sequence>MNLVYPTKLYKDLFVANRKRKVPQMKVFINWRIEEVMLREEYLFFMFSY</sequence>
<organism evidence="1 2">
    <name type="scientific">Pseudogracilibacillus auburnensis</name>
    <dbReference type="NCBI Taxonomy" id="1494959"/>
    <lineage>
        <taxon>Bacteria</taxon>
        <taxon>Bacillati</taxon>
        <taxon>Bacillota</taxon>
        <taxon>Bacilli</taxon>
        <taxon>Bacillales</taxon>
        <taxon>Bacillaceae</taxon>
        <taxon>Pseudogracilibacillus</taxon>
    </lineage>
</organism>
<comment type="caution">
    <text evidence="1">The sequence shown here is derived from an EMBL/GenBank/DDBJ whole genome shotgun (WGS) entry which is preliminary data.</text>
</comment>
<dbReference type="AlphaFoldDB" id="A0A2V3VH15"/>